<organism evidence="2 3">
    <name type="scientific">Thalassotalea psychrophila</name>
    <dbReference type="NCBI Taxonomy" id="3065647"/>
    <lineage>
        <taxon>Bacteria</taxon>
        <taxon>Pseudomonadati</taxon>
        <taxon>Pseudomonadota</taxon>
        <taxon>Gammaproteobacteria</taxon>
        <taxon>Alteromonadales</taxon>
        <taxon>Colwelliaceae</taxon>
        <taxon>Thalassotalea</taxon>
    </lineage>
</organism>
<feature type="region of interest" description="Disordered" evidence="1">
    <location>
        <begin position="76"/>
        <end position="116"/>
    </location>
</feature>
<gene>
    <name evidence="2" type="ORF">RGQ13_08635</name>
</gene>
<dbReference type="RefSeq" id="WP_348393154.1">
    <property type="nucleotide sequence ID" value="NZ_CP134145.1"/>
</dbReference>
<dbReference type="Proteomes" id="UP001258994">
    <property type="component" value="Chromosome"/>
</dbReference>
<proteinExistence type="predicted"/>
<feature type="compositionally biased region" description="Basic and acidic residues" evidence="1">
    <location>
        <begin position="76"/>
        <end position="95"/>
    </location>
</feature>
<evidence type="ECO:0000313" key="3">
    <source>
        <dbReference type="Proteomes" id="UP001258994"/>
    </source>
</evidence>
<reference evidence="3" key="1">
    <citation type="submission" date="2023-09" db="EMBL/GenBank/DDBJ databases">
        <authorList>
            <person name="Li S."/>
            <person name="Li X."/>
            <person name="Zhang C."/>
            <person name="Zhao Z."/>
        </authorList>
    </citation>
    <scope>NUCLEOTIDE SEQUENCE [LARGE SCALE GENOMIC DNA]</scope>
    <source>
        <strain evidence="3">SQ149</strain>
    </source>
</reference>
<protein>
    <submittedName>
        <fullName evidence="2">Uncharacterized protein</fullName>
    </submittedName>
</protein>
<dbReference type="EMBL" id="CP134145">
    <property type="protein sequence ID" value="WNC74045.1"/>
    <property type="molecule type" value="Genomic_DNA"/>
</dbReference>
<name>A0ABY9U371_9GAMM</name>
<sequence>MLIEKGYISVVSERNGCKTIYHVNKINAEGNPVVVSPTITESIKNITKKGRLLDETNRGLTTEAKAEVYEIRKAKQLKEEQSKREQEQKGREMAEAARAFGGTAGNTALDEDDTPF</sequence>
<evidence type="ECO:0000313" key="2">
    <source>
        <dbReference type="EMBL" id="WNC74045.1"/>
    </source>
</evidence>
<accession>A0ABY9U371</accession>
<evidence type="ECO:0000256" key="1">
    <source>
        <dbReference type="SAM" id="MobiDB-lite"/>
    </source>
</evidence>
<keyword evidence="3" id="KW-1185">Reference proteome</keyword>